<name>A0A1W1E4J7_9ZZZZ</name>
<dbReference type="InterPro" id="IPR036280">
    <property type="entry name" value="Multihaem_cyt_sf"/>
</dbReference>
<reference evidence="1" key="1">
    <citation type="submission" date="2016-10" db="EMBL/GenBank/DDBJ databases">
        <authorList>
            <person name="de Groot N.N."/>
        </authorList>
    </citation>
    <scope>NUCLEOTIDE SEQUENCE</scope>
</reference>
<evidence type="ECO:0000313" key="1">
    <source>
        <dbReference type="EMBL" id="SFV88882.1"/>
    </source>
</evidence>
<dbReference type="SUPFAM" id="SSF48695">
    <property type="entry name" value="Multiheme cytochromes"/>
    <property type="match status" value="1"/>
</dbReference>
<organism evidence="1">
    <name type="scientific">hydrothermal vent metagenome</name>
    <dbReference type="NCBI Taxonomy" id="652676"/>
    <lineage>
        <taxon>unclassified sequences</taxon>
        <taxon>metagenomes</taxon>
        <taxon>ecological metagenomes</taxon>
    </lineage>
</organism>
<gene>
    <name evidence="1" type="ORF">MNB_SUP05-SYMBIONT-7-208</name>
</gene>
<sequence>MKRLLTIFLTAMSISISVQAHTDDHIPNLGEKATEFKDEGKEAHKRPNMSHAESLIMQRKMHPELLLHKRDKTLRQGVRGGRVSLAKCVDCHTSVDKNGEHIPVNAPEQFCSTCHQKVGTSIDCFSCHRTTPAEEM</sequence>
<accession>A0A1W1E4J7</accession>
<protein>
    <submittedName>
        <fullName evidence="1">Sulfite reduction-associated complex DsrMKJOP multiheme protein DsrJ (=HmeF)</fullName>
    </submittedName>
</protein>
<dbReference type="AlphaFoldDB" id="A0A1W1E4J7"/>
<dbReference type="Gene3D" id="3.90.10.10">
    <property type="entry name" value="Cytochrome C3"/>
    <property type="match status" value="1"/>
</dbReference>
<proteinExistence type="predicted"/>
<dbReference type="EMBL" id="FPIA01000097">
    <property type="protein sequence ID" value="SFV88882.1"/>
    <property type="molecule type" value="Genomic_DNA"/>
</dbReference>